<evidence type="ECO:0000256" key="1">
    <source>
        <dbReference type="SAM" id="MobiDB-lite"/>
    </source>
</evidence>
<keyword evidence="2" id="KW-0689">Ribosomal protein</keyword>
<dbReference type="EMBL" id="BK015488">
    <property type="protein sequence ID" value="DAE09541.1"/>
    <property type="molecule type" value="Genomic_DNA"/>
</dbReference>
<protein>
    <submittedName>
        <fullName evidence="2">50S ribosomal protein L2</fullName>
    </submittedName>
</protein>
<evidence type="ECO:0000313" key="2">
    <source>
        <dbReference type="EMBL" id="DAE09541.1"/>
    </source>
</evidence>
<keyword evidence="2" id="KW-0687">Ribonucleoprotein</keyword>
<proteinExistence type="predicted"/>
<name>A0A8S5PSR2_9CAUD</name>
<sequence>MANVSWCRCCGKEYQVCPTCAEVKVYKPWRIICDTAPHYQVWLIVSNYRKGIVDKAEAKKQLEGVKLDKGEIATFIPVIRSLIEEINEPDAVSVEETAQKAQDAPTESAVKRVTKNKGRK</sequence>
<organism evidence="2">
    <name type="scientific">Siphoviridae sp. ct96x5</name>
    <dbReference type="NCBI Taxonomy" id="2825367"/>
    <lineage>
        <taxon>Viruses</taxon>
        <taxon>Duplodnaviria</taxon>
        <taxon>Heunggongvirae</taxon>
        <taxon>Uroviricota</taxon>
        <taxon>Caudoviricetes</taxon>
    </lineage>
</organism>
<feature type="region of interest" description="Disordered" evidence="1">
    <location>
        <begin position="94"/>
        <end position="120"/>
    </location>
</feature>
<accession>A0A8S5PSR2</accession>
<reference evidence="2" key="1">
    <citation type="journal article" date="2021" name="Proc. Natl. Acad. Sci. U.S.A.">
        <title>A Catalog of Tens of Thousands of Viruses from Human Metagenomes Reveals Hidden Associations with Chronic Diseases.</title>
        <authorList>
            <person name="Tisza M.J."/>
            <person name="Buck C.B."/>
        </authorList>
    </citation>
    <scope>NUCLEOTIDE SEQUENCE</scope>
    <source>
        <strain evidence="2">Ct96x5</strain>
    </source>
</reference>